<dbReference type="InterPro" id="IPR036770">
    <property type="entry name" value="Ankyrin_rpt-contain_sf"/>
</dbReference>
<evidence type="ECO:0000256" key="1">
    <source>
        <dbReference type="ARBA" id="ARBA00022737"/>
    </source>
</evidence>
<keyword evidence="7" id="KW-1185">Reference proteome</keyword>
<comment type="caution">
    <text evidence="6">The sequence shown here is derived from an EMBL/GenBank/DDBJ whole genome shotgun (WGS) entry which is preliminary data.</text>
</comment>
<dbReference type="Pfam" id="PF00023">
    <property type="entry name" value="Ank"/>
    <property type="match status" value="1"/>
</dbReference>
<reference evidence="6 7" key="1">
    <citation type="submission" date="2016-03" db="EMBL/GenBank/DDBJ databases">
        <title>Fine-scale spatial genetic structure of a fungal parasite of coffee scale insects.</title>
        <authorList>
            <person name="Jackson D."/>
            <person name="Zemenick K.A."/>
            <person name="Malloure B."/>
            <person name="Quandt C.A."/>
            <person name="James T.Y."/>
        </authorList>
    </citation>
    <scope>NUCLEOTIDE SEQUENCE [LARGE SCALE GENOMIC DNA]</scope>
    <source>
        <strain evidence="6 7">UM487</strain>
    </source>
</reference>
<dbReference type="Proteomes" id="UP000243081">
    <property type="component" value="Unassembled WGS sequence"/>
</dbReference>
<feature type="transmembrane region" description="Helical" evidence="5">
    <location>
        <begin position="854"/>
        <end position="878"/>
    </location>
</feature>
<dbReference type="Gene3D" id="1.25.40.20">
    <property type="entry name" value="Ankyrin repeat-containing domain"/>
    <property type="match status" value="2"/>
</dbReference>
<dbReference type="SMART" id="SM00248">
    <property type="entry name" value="ANK"/>
    <property type="match status" value="5"/>
</dbReference>
<keyword evidence="2 3" id="KW-0040">ANK repeat</keyword>
<keyword evidence="5" id="KW-0472">Membrane</keyword>
<dbReference type="PANTHER" id="PTHR24126:SF14">
    <property type="entry name" value="ANK_REP_REGION DOMAIN-CONTAINING PROTEIN"/>
    <property type="match status" value="1"/>
</dbReference>
<evidence type="ECO:0000256" key="3">
    <source>
        <dbReference type="PROSITE-ProRule" id="PRU00023"/>
    </source>
</evidence>
<feature type="region of interest" description="Disordered" evidence="4">
    <location>
        <begin position="713"/>
        <end position="741"/>
    </location>
</feature>
<evidence type="ECO:0000313" key="7">
    <source>
        <dbReference type="Proteomes" id="UP000243081"/>
    </source>
</evidence>
<dbReference type="PROSITE" id="PS50088">
    <property type="entry name" value="ANK_REPEAT"/>
    <property type="match status" value="1"/>
</dbReference>
<evidence type="ECO:0000256" key="4">
    <source>
        <dbReference type="SAM" id="MobiDB-lite"/>
    </source>
</evidence>
<keyword evidence="1" id="KW-0677">Repeat</keyword>
<evidence type="ECO:0000313" key="6">
    <source>
        <dbReference type="EMBL" id="OAR05723.1"/>
    </source>
</evidence>
<accession>A0A179ITX1</accession>
<dbReference type="AlphaFoldDB" id="A0A179ITX1"/>
<evidence type="ECO:0000256" key="2">
    <source>
        <dbReference type="ARBA" id="ARBA00023043"/>
    </source>
</evidence>
<dbReference type="Pfam" id="PF12796">
    <property type="entry name" value="Ank_2"/>
    <property type="match status" value="1"/>
</dbReference>
<feature type="region of interest" description="Disordered" evidence="4">
    <location>
        <begin position="47"/>
        <end position="76"/>
    </location>
</feature>
<keyword evidence="5" id="KW-0812">Transmembrane</keyword>
<evidence type="ECO:0000256" key="5">
    <source>
        <dbReference type="SAM" id="Phobius"/>
    </source>
</evidence>
<dbReference type="PANTHER" id="PTHR24126">
    <property type="entry name" value="ANKYRIN REPEAT, PH AND SEC7 DOMAIN CONTAINING PROTEIN SECG-RELATED"/>
    <property type="match status" value="1"/>
</dbReference>
<dbReference type="OrthoDB" id="9975114at2759"/>
<dbReference type="EMBL" id="LUKN01000139">
    <property type="protein sequence ID" value="OAR05723.1"/>
    <property type="molecule type" value="Genomic_DNA"/>
</dbReference>
<feature type="repeat" description="ANK" evidence="3">
    <location>
        <begin position="128"/>
        <end position="160"/>
    </location>
</feature>
<dbReference type="SUPFAM" id="SSF48403">
    <property type="entry name" value="Ankyrin repeat"/>
    <property type="match status" value="1"/>
</dbReference>
<proteinExistence type="predicted"/>
<sequence>MGYYAGDGRHYQYGYQSTHSEHGNFCSQANDHTFPHGIQNLADKIEYPVTPSNTDDSESSSWSEASENTHHVNPETTTILCHDVDIKVPGDSSIEEPKLHTLARRGHESVLVKFLERKTTKINELDKLGRTALFAAVEARLMGVVRLLVDANIDINAVDIQGETALSIAASNPESYPMVPLLLKRGALATQGTNPGVGKLLSATARGNIKQVSTLLGGNISVPGPGLPRRDDEGFRRVKATDSDKLGYTALHEAAFFGYYQIASLLINKTCEAKETRQAQEAQEAQEAKSQTSFLGETVLHAAIDSGGEHGRYLTDGRERARDLRDEHVRVVALLLRNGASAKHRRRDGKRAQDVVSAKLSSFGLKSTQKRILQQILVLLSNSFAVAAQAAQQRSQLPTVGASATGDHVTWCNNYKLRLQYFSAGIDPKTIEIEVGDFLYDPTKPNYGGRVLRWHEPTAGAGVEAAQDDWRWAHLPVKNDTVGLLSGMSGTELEMYTQAMRAFISKSFHEIKGQASHAILRRPLFTPFPESHGGMFALVNPRCKRFKQAHAGENCQISGQNNLSVHIPLTLDQSYYLSLKDTTNRNEDQVVVKYVERQERGDNEKGSPPRSKSILMVNQLWIWKIDAQTVVTALADRLHPDAEKRLAPTLSNTMQQDPPPSLDMMIVQIIKAATNFVDAPANAGLSENLFDIFEQSIAHWAEKEASCFQAFHQRQPKTPTDVNRPEAARHARKPQDPSEDENLCDISLEVDYLREVMDIKDELKMMERVLVDQDTVLSQYEASQRQTPSAAMGQDAISSLRQSVKFRIAKIHKLVRDASTVENSTPVSFVCAFLAVPTLEFPRNSGAGGIAWRWWQVLFGAFATEVATVMVILAYWAAQKNINVMSGLYERLARAMEKIEDEESR</sequence>
<protein>
    <submittedName>
        <fullName evidence="6">Uncharacterized protein</fullName>
    </submittedName>
</protein>
<organism evidence="6 7">
    <name type="scientific">Cordyceps confragosa</name>
    <name type="common">Lecanicillium lecanii</name>
    <dbReference type="NCBI Taxonomy" id="2714763"/>
    <lineage>
        <taxon>Eukaryota</taxon>
        <taxon>Fungi</taxon>
        <taxon>Dikarya</taxon>
        <taxon>Ascomycota</taxon>
        <taxon>Pezizomycotina</taxon>
        <taxon>Sordariomycetes</taxon>
        <taxon>Hypocreomycetidae</taxon>
        <taxon>Hypocreales</taxon>
        <taxon>Cordycipitaceae</taxon>
        <taxon>Akanthomyces</taxon>
    </lineage>
</organism>
<feature type="compositionally biased region" description="Basic and acidic residues" evidence="4">
    <location>
        <begin position="723"/>
        <end position="736"/>
    </location>
</feature>
<dbReference type="OMA" id="HAGENCQ"/>
<dbReference type="InterPro" id="IPR002110">
    <property type="entry name" value="Ankyrin_rpt"/>
</dbReference>
<name>A0A179ITX1_CORDF</name>
<keyword evidence="5" id="KW-1133">Transmembrane helix</keyword>
<gene>
    <name evidence="6" type="ORF">LLEC1_04961</name>
</gene>